<gene>
    <name evidence="9" type="ORF">OSB04_030669</name>
</gene>
<dbReference type="GO" id="GO:0005886">
    <property type="term" value="C:plasma membrane"/>
    <property type="evidence" value="ECO:0007669"/>
    <property type="project" value="UniProtKB-SubCell"/>
</dbReference>
<dbReference type="Gene3D" id="3.40.50.300">
    <property type="entry name" value="P-loop containing nucleotide triphosphate hydrolases"/>
    <property type="match status" value="7"/>
</dbReference>
<dbReference type="PROSITE" id="PS51419">
    <property type="entry name" value="RAB"/>
    <property type="match status" value="4"/>
</dbReference>
<keyword evidence="4" id="KW-0342">GTP-binding</keyword>
<keyword evidence="5" id="KW-0472">Membrane</keyword>
<name>A0AA38W7E4_9ASTR</name>
<dbReference type="InterPro" id="IPR001806">
    <property type="entry name" value="Small_GTPase"/>
</dbReference>
<comment type="caution">
    <text evidence="9">The sequence shown here is derived from an EMBL/GenBank/DDBJ whole genome shotgun (WGS) entry which is preliminary data.</text>
</comment>
<protein>
    <recommendedName>
        <fullName evidence="8">Reverse transcriptase Ty1/copia-type domain-containing protein</fullName>
    </recommendedName>
</protein>
<evidence type="ECO:0000256" key="2">
    <source>
        <dbReference type="ARBA" id="ARBA00006270"/>
    </source>
</evidence>
<keyword evidence="6" id="KW-0449">Lipoprotein</keyword>
<dbReference type="InterPro" id="IPR027417">
    <property type="entry name" value="P-loop_NTPase"/>
</dbReference>
<evidence type="ECO:0000256" key="5">
    <source>
        <dbReference type="ARBA" id="ARBA00023136"/>
    </source>
</evidence>
<dbReference type="FunFam" id="3.40.50.300:FF:000067">
    <property type="entry name" value="ras-related protein RABA1f"/>
    <property type="match status" value="3"/>
</dbReference>
<evidence type="ECO:0000256" key="4">
    <source>
        <dbReference type="ARBA" id="ARBA00023134"/>
    </source>
</evidence>
<dbReference type="SUPFAM" id="SSF52540">
    <property type="entry name" value="P-loop containing nucleoside triphosphate hydrolases"/>
    <property type="match status" value="7"/>
</dbReference>
<dbReference type="GO" id="GO:0005525">
    <property type="term" value="F:GTP binding"/>
    <property type="evidence" value="ECO:0007669"/>
    <property type="project" value="UniProtKB-KW"/>
</dbReference>
<evidence type="ECO:0000256" key="6">
    <source>
        <dbReference type="ARBA" id="ARBA00023288"/>
    </source>
</evidence>
<dbReference type="SMART" id="SM00173">
    <property type="entry name" value="RAS"/>
    <property type="match status" value="3"/>
</dbReference>
<accession>A0AA38W7E4</accession>
<keyword evidence="10" id="KW-1185">Reference proteome</keyword>
<dbReference type="Proteomes" id="UP001172457">
    <property type="component" value="Chromosome 8"/>
</dbReference>
<dbReference type="CDD" id="cd00882">
    <property type="entry name" value="Ras_like_GTPase"/>
    <property type="match status" value="1"/>
</dbReference>
<dbReference type="CDD" id="cd01868">
    <property type="entry name" value="Rab11_like"/>
    <property type="match status" value="3"/>
</dbReference>
<dbReference type="GO" id="GO:0003924">
    <property type="term" value="F:GTPase activity"/>
    <property type="evidence" value="ECO:0007669"/>
    <property type="project" value="InterPro"/>
</dbReference>
<sequence>MAPYTYLDDYDYLVKLVIIGDSGVGKSNLLTRFTSDEFSLESKPTIGVEFGTKAIRVDDNKIIKAQIWAVAGRERYRAITSAYYGKSNGALLVYDITCHITFKNVERWLTELRDHTDPDIVIMLVGNKADLHHIRTVSTEDAKTFAEKENMYFMETSALEVLNVENSFAEVLTQIYHVVNRKALIRTIADDDYDYLFKVIMIGDSGVGKSNLLSKFTRNEFSLDYKSTIGVEFGTRSIRVDDKIIKAHIWDTATPERFILSLRHTSIRVLLALSSAGKNLELEQLDVKTDFLHGDGMLVVACNMDEIKELKRLLNSEFDMKDLGAAQKIIGLEIIRDRSRRKLFLSQKSYTSKIISRFGMTTAKPVSTTSSANFKLPTALAPQTDDEVEYMSKVHYSSAVRSLIYVMVFTRPDIAHAVSVVSRYMAYLEKEHWVAMKRIFRYLCGHFTLHRPLTSSYYNGAVGVLLVYDMTRHITFENVEGWLKELRDHSDSDIVIMLVGNKADLYHLRAVSTEDAKTFAEKEKTYFMETSAVEALNVENAFTEVLTHIYHVVDRRSTQTRMSEYADDDYDYLFKLVLAGDSGVGKSNLLSRFTRNEFSLESKPTIGVEFATRTIRVDDKIIKAHIWDTCGIERYRKITSAYYRGSVGALLVYDMTSHITFENVKRWLKDVRDHTDSKIVIMLVGNKADLHHLRAVSTEDATTFAEKEKIYFMETSAVEALNVENAFTEFLTHICHVVDRRSTQTRMPAYADNDYDYLFKLVLAGDSGVGKSNLLSRYTRNEFSLESKPTVGVEFGTRSIRVDDKVIKAQIWDTAGNERFHSLFYAFVPCSHKCLLPWSRWRVARLRHDKPQHVRECQEMAERGPRPHRFKRRDNARRKQGGLVPFTGGFHRGCKTFAEKEKTYFMETSVVEALNVENAFTEVLTQIYNIMVNQRPTQTSADDGYDHLFKLVLVGDSGVGKSNLLSRFTRNEFSLEYKPTIGVEFGSRSIRVDDKIIKAKIWDTASQERYRSVASACYRGAVGVLLVYDTTRHNTFENVERWLKEVRHHTDSNIVIMLVGNKADLHHSRAVSTEDAKTFAKKEKMYFMETSALEALNVENPFTEVLTQIYNVMFNRKALSIRTMDSRAFYNVFMSACKVVFHSFHRSFNRLATKVTLLCILYEPSPDTSISCPCFQAGSLCDHVFGPVLAIFPLTKHKHIMLVGNKADLHQFRRVSTEDAKTFAEKENMYFMETSTLEALNMENPFTEVLTQIYHVVNQKALDIGNGPVALPHGQAINVRSKDDVSA</sequence>
<dbReference type="PANTHER" id="PTHR47979">
    <property type="entry name" value="DRAB11-RELATED"/>
    <property type="match status" value="1"/>
</dbReference>
<comment type="similarity">
    <text evidence="2">Belongs to the small GTPase superfamily. Rab family.</text>
</comment>
<feature type="domain" description="Reverse transcriptase Ty1/copia-type" evidence="8">
    <location>
        <begin position="295"/>
        <end position="368"/>
    </location>
</feature>
<dbReference type="NCBIfam" id="TIGR00231">
    <property type="entry name" value="small_GTP"/>
    <property type="match status" value="6"/>
</dbReference>
<dbReference type="InterPro" id="IPR013103">
    <property type="entry name" value="RVT_2"/>
</dbReference>
<keyword evidence="7" id="KW-0636">Prenylation</keyword>
<dbReference type="SMART" id="SM00176">
    <property type="entry name" value="RAN"/>
    <property type="match status" value="3"/>
</dbReference>
<dbReference type="PROSITE" id="PS51421">
    <property type="entry name" value="RAS"/>
    <property type="match status" value="4"/>
</dbReference>
<evidence type="ECO:0000256" key="7">
    <source>
        <dbReference type="ARBA" id="ARBA00023289"/>
    </source>
</evidence>
<dbReference type="Pfam" id="PF00071">
    <property type="entry name" value="Ras"/>
    <property type="match status" value="7"/>
</dbReference>
<evidence type="ECO:0000256" key="3">
    <source>
        <dbReference type="ARBA" id="ARBA00022741"/>
    </source>
</evidence>
<dbReference type="InterPro" id="IPR050209">
    <property type="entry name" value="Rab_GTPases_membrane_traffic"/>
</dbReference>
<dbReference type="PROSITE" id="PS51420">
    <property type="entry name" value="RHO"/>
    <property type="match status" value="2"/>
</dbReference>
<organism evidence="9 10">
    <name type="scientific">Centaurea solstitialis</name>
    <name type="common">yellow star-thistle</name>
    <dbReference type="NCBI Taxonomy" id="347529"/>
    <lineage>
        <taxon>Eukaryota</taxon>
        <taxon>Viridiplantae</taxon>
        <taxon>Streptophyta</taxon>
        <taxon>Embryophyta</taxon>
        <taxon>Tracheophyta</taxon>
        <taxon>Spermatophyta</taxon>
        <taxon>Magnoliopsida</taxon>
        <taxon>eudicotyledons</taxon>
        <taxon>Gunneridae</taxon>
        <taxon>Pentapetalae</taxon>
        <taxon>asterids</taxon>
        <taxon>campanulids</taxon>
        <taxon>Asterales</taxon>
        <taxon>Asteraceae</taxon>
        <taxon>Carduoideae</taxon>
        <taxon>Cardueae</taxon>
        <taxon>Centaureinae</taxon>
        <taxon>Centaurea</taxon>
    </lineage>
</organism>
<evidence type="ECO:0000313" key="10">
    <source>
        <dbReference type="Proteomes" id="UP001172457"/>
    </source>
</evidence>
<evidence type="ECO:0000256" key="1">
    <source>
        <dbReference type="ARBA" id="ARBA00004342"/>
    </source>
</evidence>
<comment type="subcellular location">
    <subcellularLocation>
        <location evidence="1">Cell membrane</location>
        <topology evidence="1">Lipid-anchor</topology>
        <orientation evidence="1">Cytoplasmic side</orientation>
    </subcellularLocation>
</comment>
<proteinExistence type="inferred from homology"/>
<dbReference type="InterPro" id="IPR005225">
    <property type="entry name" value="Small_GTP-bd"/>
</dbReference>
<reference evidence="9" key="1">
    <citation type="submission" date="2023-03" db="EMBL/GenBank/DDBJ databases">
        <title>Chromosome-scale reference genome and RAD-based genetic map of yellow starthistle (Centaurea solstitialis) reveal putative structural variation and QTLs associated with invader traits.</title>
        <authorList>
            <person name="Reatini B."/>
            <person name="Cang F.A."/>
            <person name="Jiang Q."/>
            <person name="Mckibben M.T.W."/>
            <person name="Barker M.S."/>
            <person name="Rieseberg L.H."/>
            <person name="Dlugosch K.M."/>
        </authorList>
    </citation>
    <scope>NUCLEOTIDE SEQUENCE</scope>
    <source>
        <strain evidence="9">CAN-66</strain>
        <tissue evidence="9">Leaf</tissue>
    </source>
</reference>
<dbReference type="SMART" id="SM00175">
    <property type="entry name" value="RAB"/>
    <property type="match status" value="6"/>
</dbReference>
<dbReference type="Pfam" id="PF07727">
    <property type="entry name" value="RVT_2"/>
    <property type="match status" value="1"/>
</dbReference>
<dbReference type="PRINTS" id="PR00449">
    <property type="entry name" value="RASTRNSFRMNG"/>
</dbReference>
<evidence type="ECO:0000259" key="8">
    <source>
        <dbReference type="Pfam" id="PF07727"/>
    </source>
</evidence>
<dbReference type="EMBL" id="JARYMX010000008">
    <property type="protein sequence ID" value="KAJ9537936.1"/>
    <property type="molecule type" value="Genomic_DNA"/>
</dbReference>
<evidence type="ECO:0000313" key="9">
    <source>
        <dbReference type="EMBL" id="KAJ9537936.1"/>
    </source>
</evidence>
<keyword evidence="3" id="KW-0547">Nucleotide-binding</keyword>
<dbReference type="FunFam" id="3.40.50.300:FF:001447">
    <property type="entry name" value="Ras-related protein Rab-1B"/>
    <property type="match status" value="3"/>
</dbReference>
<dbReference type="SMART" id="SM00174">
    <property type="entry name" value="RHO"/>
    <property type="match status" value="3"/>
</dbReference>